<organism evidence="2 3">
    <name type="scientific">Tricholomella constricta</name>
    <dbReference type="NCBI Taxonomy" id="117010"/>
    <lineage>
        <taxon>Eukaryota</taxon>
        <taxon>Fungi</taxon>
        <taxon>Dikarya</taxon>
        <taxon>Basidiomycota</taxon>
        <taxon>Agaricomycotina</taxon>
        <taxon>Agaricomycetes</taxon>
        <taxon>Agaricomycetidae</taxon>
        <taxon>Agaricales</taxon>
        <taxon>Tricholomatineae</taxon>
        <taxon>Lyophyllaceae</taxon>
        <taxon>Tricholomella</taxon>
    </lineage>
</organism>
<sequence length="226" mass="24565">MSHYIRTIHTDFTSRSPVPSSSWSSSRYAGTSASAHANLLHNLGGIIDKYPPGLGHNEWRALSSPSTGASPSPYTRRRSGVSVRAPHSAPARRTPPPPRVQPASTTYIKFDPFSDDFSLDLDPLPSRRRLSSLQSTASTAAATDPVLYRTPRTIHIPPAAAEVAPGPPPLQQQPQTQLDRNARSRLIAGILLNRVHAVGKPMRRRSGDVPREYIKSGLSRVVCVEA</sequence>
<feature type="region of interest" description="Disordered" evidence="1">
    <location>
        <begin position="1"/>
        <end position="27"/>
    </location>
</feature>
<keyword evidence="3" id="KW-1185">Reference proteome</keyword>
<reference evidence="2 3" key="1">
    <citation type="journal article" date="2020" name="ISME J.">
        <title>Uncovering the hidden diversity of litter-decomposition mechanisms in mushroom-forming fungi.</title>
        <authorList>
            <person name="Floudas D."/>
            <person name="Bentzer J."/>
            <person name="Ahren D."/>
            <person name="Johansson T."/>
            <person name="Persson P."/>
            <person name="Tunlid A."/>
        </authorList>
    </citation>
    <scope>NUCLEOTIDE SEQUENCE [LARGE SCALE GENOMIC DNA]</scope>
    <source>
        <strain evidence="2 3">CBS 661.87</strain>
    </source>
</reference>
<evidence type="ECO:0000313" key="3">
    <source>
        <dbReference type="Proteomes" id="UP000565441"/>
    </source>
</evidence>
<feature type="region of interest" description="Disordered" evidence="1">
    <location>
        <begin position="58"/>
        <end position="105"/>
    </location>
</feature>
<feature type="compositionally biased region" description="Low complexity" evidence="1">
    <location>
        <begin position="13"/>
        <end position="27"/>
    </location>
</feature>
<dbReference type="Proteomes" id="UP000565441">
    <property type="component" value="Unassembled WGS sequence"/>
</dbReference>
<name>A0A8H5HPF6_9AGAR</name>
<dbReference type="OrthoDB" id="2668396at2759"/>
<protein>
    <submittedName>
        <fullName evidence="2">Uncharacterized protein</fullName>
    </submittedName>
</protein>
<comment type="caution">
    <text evidence="2">The sequence shown here is derived from an EMBL/GenBank/DDBJ whole genome shotgun (WGS) entry which is preliminary data.</text>
</comment>
<evidence type="ECO:0000256" key="1">
    <source>
        <dbReference type="SAM" id="MobiDB-lite"/>
    </source>
</evidence>
<accession>A0A8H5HPF6</accession>
<dbReference type="AlphaFoldDB" id="A0A8H5HPF6"/>
<evidence type="ECO:0000313" key="2">
    <source>
        <dbReference type="EMBL" id="KAF5387164.1"/>
    </source>
</evidence>
<feature type="compositionally biased region" description="Polar residues" evidence="1">
    <location>
        <begin position="63"/>
        <end position="73"/>
    </location>
</feature>
<dbReference type="EMBL" id="JAACJP010000002">
    <property type="protein sequence ID" value="KAF5387164.1"/>
    <property type="molecule type" value="Genomic_DNA"/>
</dbReference>
<gene>
    <name evidence="2" type="ORF">D9615_002099</name>
</gene>
<proteinExistence type="predicted"/>